<evidence type="ECO:0000313" key="1">
    <source>
        <dbReference type="EMBL" id="KAK4023368.1"/>
    </source>
</evidence>
<organism evidence="1 2">
    <name type="scientific">Daphnia magna</name>
    <dbReference type="NCBI Taxonomy" id="35525"/>
    <lineage>
        <taxon>Eukaryota</taxon>
        <taxon>Metazoa</taxon>
        <taxon>Ecdysozoa</taxon>
        <taxon>Arthropoda</taxon>
        <taxon>Crustacea</taxon>
        <taxon>Branchiopoda</taxon>
        <taxon>Diplostraca</taxon>
        <taxon>Cladocera</taxon>
        <taxon>Anomopoda</taxon>
        <taxon>Daphniidae</taxon>
        <taxon>Daphnia</taxon>
    </lineage>
</organism>
<keyword evidence="2" id="KW-1185">Reference proteome</keyword>
<evidence type="ECO:0000313" key="2">
    <source>
        <dbReference type="Proteomes" id="UP001234178"/>
    </source>
</evidence>
<name>A0ABR0AEF7_9CRUS</name>
<gene>
    <name evidence="1" type="ORF">OUZ56_008784</name>
</gene>
<sequence>MVSFLRLRNHDCCYFSRPAGAIYIQLKTRDEKDFKPLMDTLRHFHGAGGRCGCHIAYCTCTQAAATYLISPSDAPCLTPFTWAQTHLCVKLSSMMTSIQVPIKRLYKEEYRDHRLLKYVSPFFFSSSSQADLTDSTALQAANNGPE</sequence>
<reference evidence="1 2" key="1">
    <citation type="journal article" date="2023" name="Nucleic Acids Res.">
        <title>The hologenome of Daphnia magna reveals possible DNA methylation and microbiome-mediated evolution of the host genome.</title>
        <authorList>
            <person name="Chaturvedi A."/>
            <person name="Li X."/>
            <person name="Dhandapani V."/>
            <person name="Marshall H."/>
            <person name="Kissane S."/>
            <person name="Cuenca-Cambronero M."/>
            <person name="Asole G."/>
            <person name="Calvet F."/>
            <person name="Ruiz-Romero M."/>
            <person name="Marangio P."/>
            <person name="Guigo R."/>
            <person name="Rago D."/>
            <person name="Mirbahai L."/>
            <person name="Eastwood N."/>
            <person name="Colbourne J.K."/>
            <person name="Zhou J."/>
            <person name="Mallon E."/>
            <person name="Orsini L."/>
        </authorList>
    </citation>
    <scope>NUCLEOTIDE SEQUENCE [LARGE SCALE GENOMIC DNA]</scope>
    <source>
        <strain evidence="1">LRV0_1</strain>
    </source>
</reference>
<comment type="caution">
    <text evidence="1">The sequence shown here is derived from an EMBL/GenBank/DDBJ whole genome shotgun (WGS) entry which is preliminary data.</text>
</comment>
<dbReference type="Proteomes" id="UP001234178">
    <property type="component" value="Unassembled WGS sequence"/>
</dbReference>
<accession>A0ABR0AEF7</accession>
<dbReference type="EMBL" id="JAOYFB010000037">
    <property type="protein sequence ID" value="KAK4023368.1"/>
    <property type="molecule type" value="Genomic_DNA"/>
</dbReference>
<protein>
    <submittedName>
        <fullName evidence="1">Uncharacterized protein</fullName>
    </submittedName>
</protein>
<proteinExistence type="predicted"/>